<gene>
    <name evidence="3" type="primary">TMEM236</name>
</gene>
<reference evidence="3" key="3">
    <citation type="submission" date="2025-09" db="UniProtKB">
        <authorList>
            <consortium name="Ensembl"/>
        </authorList>
    </citation>
    <scope>IDENTIFICATION</scope>
</reference>
<dbReference type="PANTHER" id="PTHR31453:SF2">
    <property type="entry name" value="TRANSMEMBRANE PROTEIN 236"/>
    <property type="match status" value="1"/>
</dbReference>
<proteinExistence type="predicted"/>
<dbReference type="GeneTree" id="ENSGT00390000015525"/>
<keyword evidence="2" id="KW-0812">Transmembrane</keyword>
<evidence type="ECO:0000313" key="3">
    <source>
        <dbReference type="Ensembl" id="ENSECRP00000006741.1"/>
    </source>
</evidence>
<name>A0A8C4RXY9_ERPCA</name>
<organism evidence="3 4">
    <name type="scientific">Erpetoichthys calabaricus</name>
    <name type="common">Rope fish</name>
    <name type="synonym">Calamoichthys calabaricus</name>
    <dbReference type="NCBI Taxonomy" id="27687"/>
    <lineage>
        <taxon>Eukaryota</taxon>
        <taxon>Metazoa</taxon>
        <taxon>Chordata</taxon>
        <taxon>Craniata</taxon>
        <taxon>Vertebrata</taxon>
        <taxon>Euteleostomi</taxon>
        <taxon>Actinopterygii</taxon>
        <taxon>Polypteriformes</taxon>
        <taxon>Polypteridae</taxon>
        <taxon>Erpetoichthys</taxon>
    </lineage>
</organism>
<accession>A0A8C4RXY9</accession>
<protein>
    <submittedName>
        <fullName evidence="3">Transmembrane protein 236</fullName>
    </submittedName>
</protein>
<dbReference type="InterPro" id="IPR020394">
    <property type="entry name" value="Uncharacterised_FAM23-like_TM"/>
</dbReference>
<dbReference type="AlphaFoldDB" id="A0A8C4RXY9"/>
<sequence length="360" mass="40700">MRSGKKFKYGIYELLQFSALCVPLFVVMQRFASIVARVRKAQGQPVGDANTVYWLIVASSIAYVTSVALVIWFPMKYMIAKKKKCFRERKKWRPVLLAYMILCTLPCFAFLTAGSQVQVYNNMAPPLHDTLTELPVSLVIFSLISVDIIEKLRKFRLRGQIQVMLGPVLTHLTQVATVSGQMRGSAEDNIMREANGSVPGVPSLEHVARPRSSSEHSTHTASSTNYGTTYTSSGRLHCLTASDPRAVIFVESFILWFDTVELVRVATVLDVSVSGWLFPIYIFSYISLLRLVLKPRNPMLSSLGVLLQDVPFLFIRVGLVAVFGYITPLLFLFKNFLVSLTFIYFNFLTRLKMFNTEQMF</sequence>
<dbReference type="Ensembl" id="ENSECRT00000006849.1">
    <property type="protein sequence ID" value="ENSECRP00000006741.1"/>
    <property type="gene ID" value="ENSECRG00000004483.1"/>
</dbReference>
<feature type="transmembrane region" description="Helical" evidence="2">
    <location>
        <begin position="273"/>
        <end position="293"/>
    </location>
</feature>
<dbReference type="Proteomes" id="UP000694620">
    <property type="component" value="Chromosome 6"/>
</dbReference>
<feature type="transmembrane region" description="Helical" evidence="2">
    <location>
        <begin position="134"/>
        <end position="152"/>
    </location>
</feature>
<feature type="transmembrane region" description="Helical" evidence="2">
    <location>
        <begin position="96"/>
        <end position="114"/>
    </location>
</feature>
<feature type="transmembrane region" description="Helical" evidence="2">
    <location>
        <begin position="53"/>
        <end position="75"/>
    </location>
</feature>
<evidence type="ECO:0000313" key="4">
    <source>
        <dbReference type="Proteomes" id="UP000694620"/>
    </source>
</evidence>
<reference evidence="3" key="1">
    <citation type="submission" date="2021-06" db="EMBL/GenBank/DDBJ databases">
        <authorList>
            <consortium name="Wellcome Sanger Institute Data Sharing"/>
        </authorList>
    </citation>
    <scope>NUCLEOTIDE SEQUENCE [LARGE SCALE GENOMIC DNA]</scope>
</reference>
<feature type="transmembrane region" description="Helical" evidence="2">
    <location>
        <begin position="332"/>
        <end position="349"/>
    </location>
</feature>
<keyword evidence="4" id="KW-1185">Reference proteome</keyword>
<evidence type="ECO:0000256" key="2">
    <source>
        <dbReference type="SAM" id="Phobius"/>
    </source>
</evidence>
<evidence type="ECO:0000256" key="1">
    <source>
        <dbReference type="SAM" id="MobiDB-lite"/>
    </source>
</evidence>
<dbReference type="PANTHER" id="PTHR31453">
    <property type="entry name" value="TRANSMEMBRANE PROTEIN 236"/>
    <property type="match status" value="1"/>
</dbReference>
<keyword evidence="2" id="KW-1133">Transmembrane helix</keyword>
<keyword evidence="2" id="KW-0472">Membrane</keyword>
<feature type="compositionally biased region" description="Basic and acidic residues" evidence="1">
    <location>
        <begin position="206"/>
        <end position="218"/>
    </location>
</feature>
<reference evidence="3" key="2">
    <citation type="submission" date="2025-08" db="UniProtKB">
        <authorList>
            <consortium name="Ensembl"/>
        </authorList>
    </citation>
    <scope>IDENTIFICATION</scope>
</reference>
<feature type="region of interest" description="Disordered" evidence="1">
    <location>
        <begin position="195"/>
        <end position="226"/>
    </location>
</feature>